<protein>
    <submittedName>
        <fullName evidence="3">Copper chaperone</fullName>
    </submittedName>
</protein>
<dbReference type="Gene3D" id="3.30.70.100">
    <property type="match status" value="1"/>
</dbReference>
<dbReference type="Pfam" id="PF00403">
    <property type="entry name" value="HMA"/>
    <property type="match status" value="1"/>
</dbReference>
<dbReference type="CDD" id="cd00371">
    <property type="entry name" value="HMA"/>
    <property type="match status" value="1"/>
</dbReference>
<dbReference type="InterPro" id="IPR036163">
    <property type="entry name" value="HMA_dom_sf"/>
</dbReference>
<dbReference type="EMBL" id="SACP01000017">
    <property type="protein sequence ID" value="RVU16218.1"/>
    <property type="molecule type" value="Genomic_DNA"/>
</dbReference>
<dbReference type="PROSITE" id="PS01047">
    <property type="entry name" value="HMA_1"/>
    <property type="match status" value="1"/>
</dbReference>
<proteinExistence type="predicted"/>
<sequence length="77" mass="7997">MAATGENDRMELLMRVEGMTCQGCVAAVTRAIRRLDPGAEVGVDLGSGRVAVTTAAEALDVAEALRRAGYDARAMTG</sequence>
<dbReference type="OrthoDB" id="9801832at2"/>
<comment type="caution">
    <text evidence="3">The sequence shown here is derived from an EMBL/GenBank/DDBJ whole genome shotgun (WGS) entry which is preliminary data.</text>
</comment>
<dbReference type="AlphaFoldDB" id="A0A3S2W8D5"/>
<evidence type="ECO:0000256" key="1">
    <source>
        <dbReference type="ARBA" id="ARBA00022723"/>
    </source>
</evidence>
<evidence type="ECO:0000313" key="4">
    <source>
        <dbReference type="Proteomes" id="UP000286997"/>
    </source>
</evidence>
<keyword evidence="4" id="KW-1185">Reference proteome</keyword>
<organism evidence="3 4">
    <name type="scientific">Methylobacterium oryzihabitans</name>
    <dbReference type="NCBI Taxonomy" id="2499852"/>
    <lineage>
        <taxon>Bacteria</taxon>
        <taxon>Pseudomonadati</taxon>
        <taxon>Pseudomonadota</taxon>
        <taxon>Alphaproteobacteria</taxon>
        <taxon>Hyphomicrobiales</taxon>
        <taxon>Methylobacteriaceae</taxon>
        <taxon>Methylobacterium</taxon>
    </lineage>
</organism>
<gene>
    <name evidence="3" type="ORF">EOE48_17875</name>
</gene>
<feature type="domain" description="HMA" evidence="2">
    <location>
        <begin position="10"/>
        <end position="73"/>
    </location>
</feature>
<dbReference type="RefSeq" id="WP_127731595.1">
    <property type="nucleotide sequence ID" value="NZ_SACP01000017.1"/>
</dbReference>
<evidence type="ECO:0000313" key="3">
    <source>
        <dbReference type="EMBL" id="RVU16218.1"/>
    </source>
</evidence>
<dbReference type="GO" id="GO:0046872">
    <property type="term" value="F:metal ion binding"/>
    <property type="evidence" value="ECO:0007669"/>
    <property type="project" value="UniProtKB-KW"/>
</dbReference>
<dbReference type="InterPro" id="IPR017969">
    <property type="entry name" value="Heavy-metal-associated_CS"/>
</dbReference>
<dbReference type="InterPro" id="IPR006121">
    <property type="entry name" value="HMA_dom"/>
</dbReference>
<dbReference type="SUPFAM" id="SSF55008">
    <property type="entry name" value="HMA, heavy metal-associated domain"/>
    <property type="match status" value="1"/>
</dbReference>
<dbReference type="Proteomes" id="UP000286997">
    <property type="component" value="Unassembled WGS sequence"/>
</dbReference>
<evidence type="ECO:0000259" key="2">
    <source>
        <dbReference type="PROSITE" id="PS50846"/>
    </source>
</evidence>
<name>A0A3S2W8D5_9HYPH</name>
<dbReference type="PROSITE" id="PS50846">
    <property type="entry name" value="HMA_2"/>
    <property type="match status" value="1"/>
</dbReference>
<reference evidence="3 4" key="1">
    <citation type="submission" date="2019-01" db="EMBL/GenBank/DDBJ databases">
        <authorList>
            <person name="Chen W.-M."/>
        </authorList>
    </citation>
    <scope>NUCLEOTIDE SEQUENCE [LARGE SCALE GENOMIC DNA]</scope>
    <source>
        <strain evidence="3 4">TER-1</strain>
    </source>
</reference>
<keyword evidence="1" id="KW-0479">Metal-binding</keyword>
<accession>A0A3S2W8D5</accession>